<evidence type="ECO:0000256" key="7">
    <source>
        <dbReference type="HAMAP-Rule" id="MF_00201"/>
    </source>
</evidence>
<dbReference type="Pfam" id="PF11967">
    <property type="entry name" value="RecO_N"/>
    <property type="match status" value="1"/>
</dbReference>
<evidence type="ECO:0000256" key="5">
    <source>
        <dbReference type="ARBA" id="ARBA00023204"/>
    </source>
</evidence>
<name>A0ABY4E8L9_VITST</name>
<dbReference type="Gene3D" id="2.40.50.140">
    <property type="entry name" value="Nucleic acid-binding proteins"/>
    <property type="match status" value="1"/>
</dbReference>
<dbReference type="HAMAP" id="MF_00201">
    <property type="entry name" value="RecO"/>
    <property type="match status" value="1"/>
</dbReference>
<comment type="similarity">
    <text evidence="1 7">Belongs to the RecO family.</text>
</comment>
<dbReference type="PANTHER" id="PTHR33991">
    <property type="entry name" value="DNA REPAIR PROTEIN RECO"/>
    <property type="match status" value="1"/>
</dbReference>
<evidence type="ECO:0000256" key="3">
    <source>
        <dbReference type="ARBA" id="ARBA00022763"/>
    </source>
</evidence>
<accession>A0ABY4E8L9</accession>
<dbReference type="SUPFAM" id="SSF50249">
    <property type="entry name" value="Nucleic acid-binding proteins"/>
    <property type="match status" value="1"/>
</dbReference>
<keyword evidence="5 7" id="KW-0234">DNA repair</keyword>
<dbReference type="InterPro" id="IPR037278">
    <property type="entry name" value="ARFGAP/RecO"/>
</dbReference>
<organism evidence="9 10">
    <name type="scientific">Vitreoscilla stercoraria</name>
    <dbReference type="NCBI Taxonomy" id="61"/>
    <lineage>
        <taxon>Bacteria</taxon>
        <taxon>Pseudomonadati</taxon>
        <taxon>Pseudomonadota</taxon>
        <taxon>Betaproteobacteria</taxon>
        <taxon>Neisseriales</taxon>
        <taxon>Neisseriaceae</taxon>
        <taxon>Vitreoscilla</taxon>
    </lineage>
</organism>
<dbReference type="InterPro" id="IPR022572">
    <property type="entry name" value="DNA_rep/recomb_RecO_N"/>
</dbReference>
<dbReference type="InterPro" id="IPR042242">
    <property type="entry name" value="RecO_C"/>
</dbReference>
<gene>
    <name evidence="7 9" type="primary">recO</name>
    <name evidence="9" type="ORF">LVJ81_10825</name>
</gene>
<evidence type="ECO:0000256" key="2">
    <source>
        <dbReference type="ARBA" id="ARBA00021310"/>
    </source>
</evidence>
<keyword evidence="4 7" id="KW-0233">DNA recombination</keyword>
<reference evidence="9" key="1">
    <citation type="submission" date="2021-12" db="EMBL/GenBank/DDBJ databases">
        <authorList>
            <person name="Veyrier F.J."/>
        </authorList>
    </citation>
    <scope>NUCLEOTIDE SEQUENCE</scope>
    <source>
        <strain evidence="9">SAG 1488-6</strain>
    </source>
</reference>
<keyword evidence="10" id="KW-1185">Reference proteome</keyword>
<evidence type="ECO:0000256" key="1">
    <source>
        <dbReference type="ARBA" id="ARBA00007452"/>
    </source>
</evidence>
<keyword evidence="3 7" id="KW-0227">DNA damage</keyword>
<dbReference type="InterPro" id="IPR003717">
    <property type="entry name" value="RecO"/>
</dbReference>
<dbReference type="PANTHER" id="PTHR33991:SF1">
    <property type="entry name" value="DNA REPAIR PROTEIN RECO"/>
    <property type="match status" value="1"/>
</dbReference>
<dbReference type="SUPFAM" id="SSF57863">
    <property type="entry name" value="ArfGap/RecO-like zinc finger"/>
    <property type="match status" value="1"/>
</dbReference>
<reference evidence="9" key="2">
    <citation type="journal article" date="2022" name="Res Sq">
        <title>Evolution of multicellular longitudinally dividing oral cavity symbionts (Neisseriaceae).</title>
        <authorList>
            <person name="Nyongesa S."/>
            <person name="Weber P."/>
            <person name="Bernet E."/>
            <person name="Pullido F."/>
            <person name="Nieckarz M."/>
            <person name="Delaby M."/>
            <person name="Nieves C."/>
            <person name="Viehboeck T."/>
            <person name="Krause N."/>
            <person name="Rivera-Millot A."/>
            <person name="Nakamura A."/>
            <person name="Vischer N."/>
            <person name="VanNieuwenhze M."/>
            <person name="Brun Y."/>
            <person name="Cava F."/>
            <person name="Bulgheresi S."/>
            <person name="Veyrier F."/>
        </authorList>
    </citation>
    <scope>NUCLEOTIDE SEQUENCE</scope>
    <source>
        <strain evidence="9">SAG 1488-6</strain>
    </source>
</reference>
<dbReference type="InterPro" id="IPR012340">
    <property type="entry name" value="NA-bd_OB-fold"/>
</dbReference>
<protein>
    <recommendedName>
        <fullName evidence="2 7">DNA repair protein RecO</fullName>
    </recommendedName>
    <alternativeName>
        <fullName evidence="6 7">Recombination protein O</fullName>
    </alternativeName>
</protein>
<dbReference type="Proteomes" id="UP000832034">
    <property type="component" value="Chromosome"/>
</dbReference>
<evidence type="ECO:0000256" key="6">
    <source>
        <dbReference type="ARBA" id="ARBA00033409"/>
    </source>
</evidence>
<dbReference type="Pfam" id="PF02565">
    <property type="entry name" value="RecO_C"/>
    <property type="match status" value="1"/>
</dbReference>
<dbReference type="EMBL" id="CP091512">
    <property type="protein sequence ID" value="UOO92108.1"/>
    <property type="molecule type" value="Genomic_DNA"/>
</dbReference>
<comment type="function">
    <text evidence="7">Involved in DNA repair and RecF pathway recombination.</text>
</comment>
<evidence type="ECO:0000259" key="8">
    <source>
        <dbReference type="Pfam" id="PF11967"/>
    </source>
</evidence>
<evidence type="ECO:0000313" key="9">
    <source>
        <dbReference type="EMBL" id="UOO92108.1"/>
    </source>
</evidence>
<evidence type="ECO:0000313" key="10">
    <source>
        <dbReference type="Proteomes" id="UP000832034"/>
    </source>
</evidence>
<proteinExistence type="inferred from homology"/>
<dbReference type="Gene3D" id="1.20.1440.120">
    <property type="entry name" value="Recombination protein O, C-terminal domain"/>
    <property type="match status" value="1"/>
</dbReference>
<evidence type="ECO:0000256" key="4">
    <source>
        <dbReference type="ARBA" id="ARBA00023172"/>
    </source>
</evidence>
<dbReference type="NCBIfam" id="TIGR00613">
    <property type="entry name" value="reco"/>
    <property type="match status" value="1"/>
</dbReference>
<feature type="domain" description="DNA replication/recombination mediator RecO N-terminal" evidence="8">
    <location>
        <begin position="17"/>
        <end position="85"/>
    </location>
</feature>
<sequence>MSRQSTAKIRVDGQPMFVLSSSPWRESSLALEVFSRDYGRLSLIARSARKRQSDLRGVLMPFVPLQAAWFGQNEHYTLHTAQWLGGWAQPTGQALMSAWYVNELLLKLTAREDAMPHLYQGLCEVMQALSFNQQTAQALRQFEWCLLQSLGVAPDLRQDEHEQALDAHSQYWMRPENAPFKIGSDARINHMRDAVVVTGATLLALQGQTPWSDVAHKEALRLNRSLIQFRLPQGLHSRDVLQQLQQWKQDLNLHL</sequence>